<dbReference type="AlphaFoldDB" id="A0A6P4Z048"/>
<dbReference type="RefSeq" id="XP_019624452.1">
    <property type="nucleotide sequence ID" value="XM_019768893.1"/>
</dbReference>
<accession>A0A6P4Z048</accession>
<sequence>MFAAVVNVLASSSKASGQGIDSAEENVTDTNNLAKAKEAVDGIIDVIDSLSELVISRKRPDAKPTVISQGPFQIALQRQSCRDTGPQIVRPTGQSDTWFRIPGFSTLFGHSCGQSISIENYETSLNPYFYANNSDKIKSPVASLKFRSDSGPVEVNDLQVPIDVMMPQKPGTVVVQTERGETTPTGQDVMSVHNFTITEGASSVHVTVTPDVEGIPLRLFLGINSAPSRQER</sequence>
<dbReference type="GeneID" id="109470111"/>
<dbReference type="OrthoDB" id="10107017at2759"/>
<dbReference type="InterPro" id="IPR051223">
    <property type="entry name" value="Polycystin"/>
</dbReference>
<dbReference type="GO" id="GO:0050982">
    <property type="term" value="P:detection of mechanical stimulus"/>
    <property type="evidence" value="ECO:0007669"/>
    <property type="project" value="TreeGrafter"/>
</dbReference>
<dbReference type="KEGG" id="bbel:109470111"/>
<dbReference type="GO" id="GO:0005262">
    <property type="term" value="F:calcium channel activity"/>
    <property type="evidence" value="ECO:0007669"/>
    <property type="project" value="TreeGrafter"/>
</dbReference>
<proteinExistence type="predicted"/>
<name>A0A6P4Z048_BRABE</name>
<dbReference type="GO" id="GO:0016020">
    <property type="term" value="C:membrane"/>
    <property type="evidence" value="ECO:0007669"/>
    <property type="project" value="TreeGrafter"/>
</dbReference>
<evidence type="ECO:0000313" key="1">
    <source>
        <dbReference type="Proteomes" id="UP000515135"/>
    </source>
</evidence>
<gene>
    <name evidence="2" type="primary">LOC109470111</name>
</gene>
<organism evidence="1 2">
    <name type="scientific">Branchiostoma belcheri</name>
    <name type="common">Amphioxus</name>
    <dbReference type="NCBI Taxonomy" id="7741"/>
    <lineage>
        <taxon>Eukaryota</taxon>
        <taxon>Metazoa</taxon>
        <taxon>Chordata</taxon>
        <taxon>Cephalochordata</taxon>
        <taxon>Leptocardii</taxon>
        <taxon>Amphioxiformes</taxon>
        <taxon>Branchiostomatidae</taxon>
        <taxon>Branchiostoma</taxon>
    </lineage>
</organism>
<dbReference type="PANTHER" id="PTHR10877:SF194">
    <property type="entry name" value="LOCATION OF VULVA DEFECTIVE 1"/>
    <property type="match status" value="1"/>
</dbReference>
<dbReference type="Proteomes" id="UP000515135">
    <property type="component" value="Unplaced"/>
</dbReference>
<reference evidence="2" key="1">
    <citation type="submission" date="2025-08" db="UniProtKB">
        <authorList>
            <consortium name="RefSeq"/>
        </authorList>
    </citation>
    <scope>IDENTIFICATION</scope>
    <source>
        <tissue evidence="2">Gonad</tissue>
    </source>
</reference>
<evidence type="ECO:0000313" key="2">
    <source>
        <dbReference type="RefSeq" id="XP_019624452.1"/>
    </source>
</evidence>
<protein>
    <submittedName>
        <fullName evidence="2">Uncharacterized protein LOC109470111</fullName>
    </submittedName>
</protein>
<keyword evidence="1" id="KW-1185">Reference proteome</keyword>
<dbReference type="PANTHER" id="PTHR10877">
    <property type="entry name" value="POLYCYSTIN FAMILY MEMBER"/>
    <property type="match status" value="1"/>
</dbReference>